<comment type="pathway">
    <text evidence="7">Carbohydrate biosynthesis; gluconeogenesis.</text>
</comment>
<dbReference type="GO" id="GO:0006096">
    <property type="term" value="P:glycolytic process"/>
    <property type="evidence" value="ECO:0007669"/>
    <property type="project" value="UniProtKB-UniRule"/>
</dbReference>
<dbReference type="GO" id="GO:0004347">
    <property type="term" value="F:glucose-6-phosphate isomerase activity"/>
    <property type="evidence" value="ECO:0007669"/>
    <property type="project" value="UniProtKB-UniRule"/>
</dbReference>
<dbReference type="CDD" id="cd05015">
    <property type="entry name" value="SIS_PGI_1"/>
    <property type="match status" value="1"/>
</dbReference>
<dbReference type="PRINTS" id="PR00662">
    <property type="entry name" value="G6PISOMERASE"/>
</dbReference>
<dbReference type="InterPro" id="IPR035476">
    <property type="entry name" value="SIS_PGI_1"/>
</dbReference>
<dbReference type="GO" id="GO:0048029">
    <property type="term" value="F:monosaccharide binding"/>
    <property type="evidence" value="ECO:0007669"/>
    <property type="project" value="TreeGrafter"/>
</dbReference>
<dbReference type="PROSITE" id="PS00174">
    <property type="entry name" value="P_GLUCOSE_ISOMERASE_2"/>
    <property type="match status" value="1"/>
</dbReference>
<evidence type="ECO:0000256" key="2">
    <source>
        <dbReference type="ARBA" id="ARBA00006604"/>
    </source>
</evidence>
<dbReference type="Gene3D" id="1.10.1390.10">
    <property type="match status" value="1"/>
</dbReference>
<dbReference type="GO" id="GO:0006094">
    <property type="term" value="P:gluconeogenesis"/>
    <property type="evidence" value="ECO:0007669"/>
    <property type="project" value="UniProtKB-UniRule"/>
</dbReference>
<accession>A0A7C9P918</accession>
<dbReference type="SUPFAM" id="SSF53697">
    <property type="entry name" value="SIS domain"/>
    <property type="match status" value="1"/>
</dbReference>
<dbReference type="GO" id="GO:0051156">
    <property type="term" value="P:glucose 6-phosphate metabolic process"/>
    <property type="evidence" value="ECO:0007669"/>
    <property type="project" value="TreeGrafter"/>
</dbReference>
<evidence type="ECO:0000256" key="3">
    <source>
        <dbReference type="ARBA" id="ARBA00022432"/>
    </source>
</evidence>
<dbReference type="PANTHER" id="PTHR11469">
    <property type="entry name" value="GLUCOSE-6-PHOSPHATE ISOMERASE"/>
    <property type="match status" value="1"/>
</dbReference>
<name>A0A7C9P918_9PROT</name>
<keyword evidence="5 7" id="KW-0413">Isomerase</keyword>
<feature type="active site" description="Proton donor" evidence="7">
    <location>
        <position position="378"/>
    </location>
</feature>
<feature type="active site" evidence="7">
    <location>
        <position position="409"/>
    </location>
</feature>
<evidence type="ECO:0000256" key="1">
    <source>
        <dbReference type="ARBA" id="ARBA00004926"/>
    </source>
</evidence>
<dbReference type="InterPro" id="IPR001672">
    <property type="entry name" value="G6P_Isomerase"/>
</dbReference>
<comment type="subcellular location">
    <subcellularLocation>
        <location evidence="7">Cytoplasm</location>
    </subcellularLocation>
</comment>
<evidence type="ECO:0000256" key="6">
    <source>
        <dbReference type="ARBA" id="ARBA00029321"/>
    </source>
</evidence>
<dbReference type="InterPro" id="IPR023096">
    <property type="entry name" value="G6P_Isomerase_C"/>
</dbReference>
<sequence>MTIPASPGRGGKMAIAVQTYSKDMEDHDPLHRPVCRLLQVHQENMASVHMRDLFVAEPERFERFSLHVGEILLDYSKNRITDETMRLLMQLAEEADVPGWRERMFSGDKINHTENRAVLHVALRNRSNDPVRVDGEDVMPKVNAVIARMEGFAEQVRSGQWRGYSGERITDVVNIGIGGSDLGPQMVVQALKPYRHPHLKLHFISNVDGAHVKETLEALNPETTLFIVSSKTFTTQETMTNAHYARDWFLAQSQAETHVAKHFVAVSTNREAVTAFGIDPANIFEFWDWVGGRYSLWSAIGLSIVLSVGPARFAELLEGAHEMDAHFRHAPLAQNMPVILAMLGVWYNNFFGAESQAILPYDHYLRSLPAYLEQADMESNGKSVDREGHVVDYATGAIVWGASGINGQHAFYQMLHQGTKIIPADFIVSIEPPTELEGHHDILIANFLAQTEALMRGRTREETQLESGAAQAGQFIQHKVFDGNHPSNAILLQKLSPHALGMLVALYEHKIFVQGVIWNLNSYDQWGVELGKQLASRILPELHADVPVGSHDASTNALINHYRRMSHPRASV</sequence>
<gene>
    <name evidence="7 9" type="primary">pgi</name>
    <name evidence="9" type="ORF">GZ085_12175</name>
</gene>
<keyword evidence="4 7" id="KW-0324">Glycolysis</keyword>
<evidence type="ECO:0000313" key="10">
    <source>
        <dbReference type="Proteomes" id="UP000483432"/>
    </source>
</evidence>
<evidence type="ECO:0000256" key="7">
    <source>
        <dbReference type="HAMAP-Rule" id="MF_00473"/>
    </source>
</evidence>
<protein>
    <recommendedName>
        <fullName evidence="7">Glucose-6-phosphate isomerase</fullName>
        <shortName evidence="7">GPI</shortName>
        <ecNumber evidence="7">5.3.1.9</ecNumber>
    </recommendedName>
    <alternativeName>
        <fullName evidence="7">Phosphoglucose isomerase</fullName>
        <shortName evidence="7">PGI</shortName>
    </alternativeName>
    <alternativeName>
        <fullName evidence="7">Phosphohexose isomerase</fullName>
        <shortName evidence="7">PHI</shortName>
    </alternativeName>
</protein>
<dbReference type="UniPathway" id="UPA00109">
    <property type="reaction ID" value="UER00181"/>
</dbReference>
<dbReference type="InterPro" id="IPR035482">
    <property type="entry name" value="SIS_PGI_2"/>
</dbReference>
<dbReference type="AlphaFoldDB" id="A0A7C9P918"/>
<dbReference type="Gene3D" id="3.40.50.10490">
    <property type="entry name" value="Glucose-6-phosphate isomerase like protein, domain 1"/>
    <property type="match status" value="2"/>
</dbReference>
<comment type="caution">
    <text evidence="9">The sequence shown here is derived from an EMBL/GenBank/DDBJ whole genome shotgun (WGS) entry which is preliminary data.</text>
</comment>
<dbReference type="GO" id="GO:0097367">
    <property type="term" value="F:carbohydrate derivative binding"/>
    <property type="evidence" value="ECO:0007669"/>
    <property type="project" value="InterPro"/>
</dbReference>
<organism evidence="9 10">
    <name type="scientific">Sulfuriferula multivorans</name>
    <dbReference type="NCBI Taxonomy" id="1559896"/>
    <lineage>
        <taxon>Bacteria</taxon>
        <taxon>Pseudomonadati</taxon>
        <taxon>Pseudomonadota</taxon>
        <taxon>Betaproteobacteria</taxon>
        <taxon>Nitrosomonadales</taxon>
        <taxon>Sulfuricellaceae</taxon>
        <taxon>Sulfuriferula</taxon>
    </lineage>
</organism>
<reference evidence="9 10" key="1">
    <citation type="submission" date="2019-09" db="EMBL/GenBank/DDBJ databases">
        <title>H2 Metabolism Revealed by Metagenomic Analysis in Subglacial Sediment of East Antarctica.</title>
        <authorList>
            <person name="Yang Z."/>
            <person name="Zhang Y."/>
            <person name="Lv Y."/>
            <person name="Yan W."/>
            <person name="Xiao X."/>
            <person name="Sun B."/>
            <person name="Ma H."/>
        </authorList>
    </citation>
    <scope>NUCLEOTIDE SEQUENCE [LARGE SCALE GENOMIC DNA]</scope>
    <source>
        <strain evidence="9">Bin2_2</strain>
    </source>
</reference>
<proteinExistence type="inferred from homology"/>
<dbReference type="EMBL" id="JAAFGW010000212">
    <property type="protein sequence ID" value="NDP49117.1"/>
    <property type="molecule type" value="Genomic_DNA"/>
</dbReference>
<comment type="pathway">
    <text evidence="1 7 8">Carbohydrate degradation; glycolysis; D-glyceraldehyde 3-phosphate and glycerone phosphate from D-glucose: step 2/4.</text>
</comment>
<evidence type="ECO:0000256" key="5">
    <source>
        <dbReference type="ARBA" id="ARBA00023235"/>
    </source>
</evidence>
<dbReference type="InterPro" id="IPR046348">
    <property type="entry name" value="SIS_dom_sf"/>
</dbReference>
<evidence type="ECO:0000256" key="4">
    <source>
        <dbReference type="ARBA" id="ARBA00023152"/>
    </source>
</evidence>
<dbReference type="Pfam" id="PF00342">
    <property type="entry name" value="PGI"/>
    <property type="match status" value="1"/>
</dbReference>
<dbReference type="PROSITE" id="PS00765">
    <property type="entry name" value="P_GLUCOSE_ISOMERASE_1"/>
    <property type="match status" value="1"/>
</dbReference>
<dbReference type="PROSITE" id="PS51463">
    <property type="entry name" value="P_GLUCOSE_ISOMERASE_3"/>
    <property type="match status" value="1"/>
</dbReference>
<comment type="catalytic activity">
    <reaction evidence="6 7 8">
        <text>alpha-D-glucose 6-phosphate = beta-D-fructose 6-phosphate</text>
        <dbReference type="Rhea" id="RHEA:11816"/>
        <dbReference type="ChEBI" id="CHEBI:57634"/>
        <dbReference type="ChEBI" id="CHEBI:58225"/>
        <dbReference type="EC" id="5.3.1.9"/>
    </reaction>
</comment>
<feature type="active site" evidence="7">
    <location>
        <position position="532"/>
    </location>
</feature>
<dbReference type="CDD" id="cd05016">
    <property type="entry name" value="SIS_PGI_2"/>
    <property type="match status" value="1"/>
</dbReference>
<keyword evidence="3 7" id="KW-0312">Gluconeogenesis</keyword>
<comment type="function">
    <text evidence="7">Catalyzes the reversible isomerization of glucose-6-phosphate to fructose-6-phosphate.</text>
</comment>
<dbReference type="HAMAP" id="MF_00473">
    <property type="entry name" value="G6P_isomerase"/>
    <property type="match status" value="1"/>
</dbReference>
<dbReference type="UniPathway" id="UPA00138"/>
<dbReference type="EC" id="5.3.1.9" evidence="7"/>
<dbReference type="FunFam" id="1.10.1390.10:FF:000001">
    <property type="entry name" value="Glucose-6-phosphate isomerase"/>
    <property type="match status" value="1"/>
</dbReference>
<dbReference type="NCBIfam" id="NF001211">
    <property type="entry name" value="PRK00179.1"/>
    <property type="match status" value="1"/>
</dbReference>
<evidence type="ECO:0000313" key="9">
    <source>
        <dbReference type="EMBL" id="NDP49117.1"/>
    </source>
</evidence>
<dbReference type="FunFam" id="3.40.50.10490:FF:000004">
    <property type="entry name" value="Glucose-6-phosphate isomerase"/>
    <property type="match status" value="1"/>
</dbReference>
<dbReference type="PANTHER" id="PTHR11469:SF1">
    <property type="entry name" value="GLUCOSE-6-PHOSPHATE ISOMERASE"/>
    <property type="match status" value="1"/>
</dbReference>
<dbReference type="GO" id="GO:0005829">
    <property type="term" value="C:cytosol"/>
    <property type="evidence" value="ECO:0007669"/>
    <property type="project" value="TreeGrafter"/>
</dbReference>
<dbReference type="Proteomes" id="UP000483432">
    <property type="component" value="Unassembled WGS sequence"/>
</dbReference>
<keyword evidence="7" id="KW-0963">Cytoplasm</keyword>
<dbReference type="InterPro" id="IPR018189">
    <property type="entry name" value="Phosphoglucose_isomerase_CS"/>
</dbReference>
<comment type="similarity">
    <text evidence="2 7 8">Belongs to the GPI family.</text>
</comment>
<evidence type="ECO:0000256" key="8">
    <source>
        <dbReference type="RuleBase" id="RU000612"/>
    </source>
</evidence>